<evidence type="ECO:0000256" key="13">
    <source>
        <dbReference type="ARBA" id="ARBA00022833"/>
    </source>
</evidence>
<dbReference type="InParanoid" id="M0DGC4"/>
<evidence type="ECO:0000256" key="18">
    <source>
        <dbReference type="ARBA" id="ARBA00023228"/>
    </source>
</evidence>
<keyword evidence="17" id="KW-0325">Glycoprotein</keyword>
<evidence type="ECO:0000313" key="24">
    <source>
        <dbReference type="Proteomes" id="UP000011513"/>
    </source>
</evidence>
<feature type="domain" description="PA" evidence="21">
    <location>
        <begin position="103"/>
        <end position="197"/>
    </location>
</feature>
<keyword evidence="16" id="KW-0865">Zymogen</keyword>
<dbReference type="SUPFAM" id="SSF52025">
    <property type="entry name" value="PA domain"/>
    <property type="match status" value="1"/>
</dbReference>
<comment type="caution">
    <text evidence="23">The sequence shown here is derived from an EMBL/GenBank/DDBJ whole genome shotgun (WGS) entry which is preliminary data.</text>
</comment>
<dbReference type="CDD" id="cd04819">
    <property type="entry name" value="PA_2"/>
    <property type="match status" value="1"/>
</dbReference>
<accession>M0DGC4</accession>
<evidence type="ECO:0000256" key="19">
    <source>
        <dbReference type="ARBA" id="ARBA00025833"/>
    </source>
</evidence>
<evidence type="ECO:0000256" key="3">
    <source>
        <dbReference type="ARBA" id="ARBA00004555"/>
    </source>
</evidence>
<dbReference type="SUPFAM" id="SSF53187">
    <property type="entry name" value="Zn-dependent exopeptidases"/>
    <property type="match status" value="1"/>
</dbReference>
<dbReference type="PANTHER" id="PTHR12053">
    <property type="entry name" value="PROTEASE FAMILY M28 PLASMA GLUTAMATE CARBOXYPEPTIDASE-RELATED"/>
    <property type="match status" value="1"/>
</dbReference>
<dbReference type="Pfam" id="PF02225">
    <property type="entry name" value="PA"/>
    <property type="match status" value="1"/>
</dbReference>
<evidence type="ECO:0000256" key="5">
    <source>
        <dbReference type="ARBA" id="ARBA00014116"/>
    </source>
</evidence>
<name>M0DGC4_HALPD</name>
<evidence type="ECO:0000313" key="23">
    <source>
        <dbReference type="EMBL" id="ELZ33863.1"/>
    </source>
</evidence>
<dbReference type="Pfam" id="PF04389">
    <property type="entry name" value="Peptidase_M28"/>
    <property type="match status" value="1"/>
</dbReference>
<protein>
    <recommendedName>
        <fullName evidence="5">Carboxypeptidase Q</fullName>
    </recommendedName>
    <alternativeName>
        <fullName evidence="20">Plasma glutamate carboxypeptidase</fullName>
    </alternativeName>
</protein>
<dbReference type="PATRIC" id="fig|1227487.5.peg.577"/>
<evidence type="ECO:0000256" key="4">
    <source>
        <dbReference type="ARBA" id="ARBA00004613"/>
    </source>
</evidence>
<sequence>MMTRLPDAVVGDAYRSTLGWDLIADLEDLNDRMPGHEGERIGADLVAEAFEDAGLDDATFDEFPIPTWRRGEAGLTVAHGDRETTFARSHELVELPGTPSGEVTGELVDLGYGLPEDFEDVDLTGDIAMASSLTPDDYGRWVHRSEKYRYAAESGAAGFVFYNHIEGSLPPTGSIGDLNDAGPIPAVGLSKEAGARLQRYCADGTVEADLSVDCETGRGTSRNIEATVGPDTDEAVLFTAHVDGHDVGTAANDNGFGTAMVVEVGKILARVADELETKVRLVVFGAEETGLYGSYYWSHTHDLEDVKCIVNVDGAGYSRQLEIHDHGFEQMSEAFDAVSDEYEIPIRTESQLRPHSDHWPFVQRGVAGAQGRSTSGGSDRGWGHTHADTMDKLDVRDLRDMSILCAAGVARLAREDVTVDHVDDAEIRQACLDDDFDVGMKATGTWPWGAEKDWPWADEL</sequence>
<dbReference type="GO" id="GO:0004180">
    <property type="term" value="F:carboxypeptidase activity"/>
    <property type="evidence" value="ECO:0007669"/>
    <property type="project" value="UniProtKB-KW"/>
</dbReference>
<dbReference type="PANTHER" id="PTHR12053:SF3">
    <property type="entry name" value="CARBOXYPEPTIDASE Q"/>
    <property type="match status" value="1"/>
</dbReference>
<dbReference type="GO" id="GO:0006508">
    <property type="term" value="P:proteolysis"/>
    <property type="evidence" value="ECO:0007669"/>
    <property type="project" value="UniProtKB-KW"/>
</dbReference>
<gene>
    <name evidence="23" type="ORF">C474_02850</name>
</gene>
<evidence type="ECO:0000259" key="22">
    <source>
        <dbReference type="Pfam" id="PF04389"/>
    </source>
</evidence>
<keyword evidence="10" id="KW-0732">Signal</keyword>
<keyword evidence="13" id="KW-0862">Zinc</keyword>
<dbReference type="Proteomes" id="UP000011513">
    <property type="component" value="Unassembled WGS sequence"/>
</dbReference>
<evidence type="ECO:0000256" key="14">
    <source>
        <dbReference type="ARBA" id="ARBA00023034"/>
    </source>
</evidence>
<dbReference type="Gene3D" id="3.50.30.30">
    <property type="match status" value="1"/>
</dbReference>
<dbReference type="Gene3D" id="3.40.630.10">
    <property type="entry name" value="Zn peptidases"/>
    <property type="match status" value="1"/>
</dbReference>
<keyword evidence="8" id="KW-0645">Protease</keyword>
<dbReference type="GO" id="GO:0005764">
    <property type="term" value="C:lysosome"/>
    <property type="evidence" value="ECO:0007669"/>
    <property type="project" value="UniProtKB-SubCell"/>
</dbReference>
<evidence type="ECO:0000256" key="10">
    <source>
        <dbReference type="ARBA" id="ARBA00022729"/>
    </source>
</evidence>
<dbReference type="EMBL" id="AOIV01000006">
    <property type="protein sequence ID" value="ELZ33863.1"/>
    <property type="molecule type" value="Genomic_DNA"/>
</dbReference>
<proteinExistence type="predicted"/>
<evidence type="ECO:0000256" key="7">
    <source>
        <dbReference type="ARBA" id="ARBA00022645"/>
    </source>
</evidence>
<dbReference type="InterPro" id="IPR003137">
    <property type="entry name" value="PA_domain"/>
</dbReference>
<dbReference type="InterPro" id="IPR046450">
    <property type="entry name" value="PA_dom_sf"/>
</dbReference>
<keyword evidence="11" id="KW-0378">Hydrolase</keyword>
<evidence type="ECO:0000256" key="20">
    <source>
        <dbReference type="ARBA" id="ARBA00033328"/>
    </source>
</evidence>
<keyword evidence="12" id="KW-0256">Endoplasmic reticulum</keyword>
<dbReference type="InterPro" id="IPR007484">
    <property type="entry name" value="Peptidase_M28"/>
</dbReference>
<evidence type="ECO:0000256" key="11">
    <source>
        <dbReference type="ARBA" id="ARBA00022801"/>
    </source>
</evidence>
<evidence type="ECO:0000256" key="16">
    <source>
        <dbReference type="ARBA" id="ARBA00023145"/>
    </source>
</evidence>
<organism evidence="23 24">
    <name type="scientific">Halogeometricum pallidum JCM 14848</name>
    <dbReference type="NCBI Taxonomy" id="1227487"/>
    <lineage>
        <taxon>Archaea</taxon>
        <taxon>Methanobacteriati</taxon>
        <taxon>Methanobacteriota</taxon>
        <taxon>Stenosarchaea group</taxon>
        <taxon>Halobacteria</taxon>
        <taxon>Halobacteriales</taxon>
        <taxon>Haloferacaceae</taxon>
        <taxon>Halogeometricum</taxon>
    </lineage>
</organism>
<comment type="subcellular location">
    <subcellularLocation>
        <location evidence="1">Endoplasmic reticulum</location>
    </subcellularLocation>
    <subcellularLocation>
        <location evidence="3">Golgi apparatus</location>
    </subcellularLocation>
    <subcellularLocation>
        <location evidence="2">Lysosome</location>
    </subcellularLocation>
    <subcellularLocation>
        <location evidence="4">Secreted</location>
    </subcellularLocation>
</comment>
<dbReference type="eggNOG" id="arCOG02959">
    <property type="taxonomic scope" value="Archaea"/>
</dbReference>
<dbReference type="InterPro" id="IPR039866">
    <property type="entry name" value="CPQ"/>
</dbReference>
<keyword evidence="24" id="KW-1185">Reference proteome</keyword>
<comment type="subunit">
    <text evidence="19">Homodimer. The monomeric form is inactive while the homodimer is active.</text>
</comment>
<feature type="domain" description="Peptidase M28" evidence="22">
    <location>
        <begin position="223"/>
        <end position="406"/>
    </location>
</feature>
<keyword evidence="9" id="KW-0479">Metal-binding</keyword>
<keyword evidence="18" id="KW-0458">Lysosome</keyword>
<evidence type="ECO:0000256" key="12">
    <source>
        <dbReference type="ARBA" id="ARBA00022824"/>
    </source>
</evidence>
<evidence type="ECO:0000256" key="2">
    <source>
        <dbReference type="ARBA" id="ARBA00004371"/>
    </source>
</evidence>
<keyword evidence="7" id="KW-0121">Carboxypeptidase</keyword>
<keyword evidence="14" id="KW-0333">Golgi apparatus</keyword>
<evidence type="ECO:0000256" key="8">
    <source>
        <dbReference type="ARBA" id="ARBA00022670"/>
    </source>
</evidence>
<keyword evidence="6" id="KW-0964">Secreted</keyword>
<dbReference type="AlphaFoldDB" id="M0DGC4"/>
<evidence type="ECO:0000256" key="9">
    <source>
        <dbReference type="ARBA" id="ARBA00022723"/>
    </source>
</evidence>
<evidence type="ECO:0000256" key="6">
    <source>
        <dbReference type="ARBA" id="ARBA00022525"/>
    </source>
</evidence>
<dbReference type="GO" id="GO:0070573">
    <property type="term" value="F:metallodipeptidase activity"/>
    <property type="evidence" value="ECO:0007669"/>
    <property type="project" value="InterPro"/>
</dbReference>
<evidence type="ECO:0000256" key="17">
    <source>
        <dbReference type="ARBA" id="ARBA00023180"/>
    </source>
</evidence>
<evidence type="ECO:0000259" key="21">
    <source>
        <dbReference type="Pfam" id="PF02225"/>
    </source>
</evidence>
<evidence type="ECO:0000256" key="15">
    <source>
        <dbReference type="ARBA" id="ARBA00023049"/>
    </source>
</evidence>
<dbReference type="GO" id="GO:0046872">
    <property type="term" value="F:metal ion binding"/>
    <property type="evidence" value="ECO:0007669"/>
    <property type="project" value="UniProtKB-KW"/>
</dbReference>
<reference evidence="23 24" key="1">
    <citation type="journal article" date="2014" name="PLoS Genet.">
        <title>Phylogenetically driven sequencing of extremely halophilic archaea reveals strategies for static and dynamic osmo-response.</title>
        <authorList>
            <person name="Becker E.A."/>
            <person name="Seitzer P.M."/>
            <person name="Tritt A."/>
            <person name="Larsen D."/>
            <person name="Krusor M."/>
            <person name="Yao A.I."/>
            <person name="Wu D."/>
            <person name="Madern D."/>
            <person name="Eisen J.A."/>
            <person name="Darling A.E."/>
            <person name="Facciotti M.T."/>
        </authorList>
    </citation>
    <scope>NUCLEOTIDE SEQUENCE [LARGE SCALE GENOMIC DNA]</scope>
    <source>
        <strain evidence="23 24">JCM 14848</strain>
    </source>
</reference>
<evidence type="ECO:0000256" key="1">
    <source>
        <dbReference type="ARBA" id="ARBA00004240"/>
    </source>
</evidence>
<dbReference type="GO" id="GO:0005576">
    <property type="term" value="C:extracellular region"/>
    <property type="evidence" value="ECO:0007669"/>
    <property type="project" value="UniProtKB-SubCell"/>
</dbReference>
<keyword evidence="15" id="KW-0482">Metalloprotease</keyword>